<name>A0A835Q0P2_VANPL</name>
<accession>A0A835Q0P2</accession>
<proteinExistence type="predicted"/>
<dbReference type="Proteomes" id="UP000639772">
    <property type="component" value="Chromosome 11"/>
</dbReference>
<comment type="caution">
    <text evidence="1">The sequence shown here is derived from an EMBL/GenBank/DDBJ whole genome shotgun (WGS) entry which is preliminary data.</text>
</comment>
<reference evidence="1 2" key="1">
    <citation type="journal article" date="2020" name="Nat. Food">
        <title>A phased Vanilla planifolia genome enables genetic improvement of flavour and production.</title>
        <authorList>
            <person name="Hasing T."/>
            <person name="Tang H."/>
            <person name="Brym M."/>
            <person name="Khazi F."/>
            <person name="Huang T."/>
            <person name="Chambers A.H."/>
        </authorList>
    </citation>
    <scope>NUCLEOTIDE SEQUENCE [LARGE SCALE GENOMIC DNA]</scope>
    <source>
        <tissue evidence="1">Leaf</tissue>
    </source>
</reference>
<dbReference type="AlphaFoldDB" id="A0A835Q0P2"/>
<evidence type="ECO:0000313" key="2">
    <source>
        <dbReference type="Proteomes" id="UP000639772"/>
    </source>
</evidence>
<gene>
    <name evidence="1" type="ORF">HPP92_020432</name>
</gene>
<dbReference type="EMBL" id="JADCNM010000011">
    <property type="protein sequence ID" value="KAG0461956.1"/>
    <property type="molecule type" value="Genomic_DNA"/>
</dbReference>
<evidence type="ECO:0000313" key="1">
    <source>
        <dbReference type="EMBL" id="KAG0461956.1"/>
    </source>
</evidence>
<protein>
    <submittedName>
        <fullName evidence="1">Uncharacterized protein</fullName>
    </submittedName>
</protein>
<sequence length="61" mass="6865">MPLSLQTLQPLKLTERNLSSPPKKIRYSSKDRLASVFKAFVTSSTILAAEIVLQASYHLYL</sequence>
<organism evidence="1 2">
    <name type="scientific">Vanilla planifolia</name>
    <name type="common">Vanilla</name>
    <dbReference type="NCBI Taxonomy" id="51239"/>
    <lineage>
        <taxon>Eukaryota</taxon>
        <taxon>Viridiplantae</taxon>
        <taxon>Streptophyta</taxon>
        <taxon>Embryophyta</taxon>
        <taxon>Tracheophyta</taxon>
        <taxon>Spermatophyta</taxon>
        <taxon>Magnoliopsida</taxon>
        <taxon>Liliopsida</taxon>
        <taxon>Asparagales</taxon>
        <taxon>Orchidaceae</taxon>
        <taxon>Vanilloideae</taxon>
        <taxon>Vanilleae</taxon>
        <taxon>Vanilla</taxon>
    </lineage>
</organism>